<dbReference type="Proteomes" id="UP000247459">
    <property type="component" value="Unassembled WGS sequence"/>
</dbReference>
<organism evidence="1 2">
    <name type="scientific">Paenibacillus illinoisensis</name>
    <dbReference type="NCBI Taxonomy" id="59845"/>
    <lineage>
        <taxon>Bacteria</taxon>
        <taxon>Bacillati</taxon>
        <taxon>Bacillota</taxon>
        <taxon>Bacilli</taxon>
        <taxon>Bacillales</taxon>
        <taxon>Paenibacillaceae</taxon>
        <taxon>Paenibacillus</taxon>
    </lineage>
</organism>
<evidence type="ECO:0000313" key="2">
    <source>
        <dbReference type="Proteomes" id="UP000247459"/>
    </source>
</evidence>
<protein>
    <submittedName>
        <fullName evidence="1">Uncharacterized protein</fullName>
    </submittedName>
</protein>
<name>A0A2W0CCT0_9BACL</name>
<proteinExistence type="predicted"/>
<sequence>MGAYIMEIHEGMLQTAVPIKYIDVEVAFAGEDGADVYVGGISPTSGELYRHIFHIGAESTGSSRNHIIHDLNVSPHMWQLRIISNKSRPYHLEIRVYCRSACGQTLGVLSEHQMIKLAD</sequence>
<accession>A0A2W0CCT0</accession>
<dbReference type="AlphaFoldDB" id="A0A2W0CCT0"/>
<dbReference type="OrthoDB" id="2643860at2"/>
<evidence type="ECO:0000313" key="1">
    <source>
        <dbReference type="EMBL" id="PYY30803.1"/>
    </source>
</evidence>
<gene>
    <name evidence="1" type="ORF">PIL02S_00712</name>
</gene>
<reference evidence="1 2" key="1">
    <citation type="submission" date="2018-01" db="EMBL/GenBank/DDBJ databases">
        <title>Genome sequence of the PGP bacterium Paenibacillus illinoisensis E3.</title>
        <authorList>
            <person name="Rolli E."/>
            <person name="Marasco R."/>
            <person name="Bessem C."/>
            <person name="Michoud G."/>
            <person name="Gaiarsa S."/>
            <person name="Borin S."/>
            <person name="Daffonchio D."/>
        </authorList>
    </citation>
    <scope>NUCLEOTIDE SEQUENCE [LARGE SCALE GENOMIC DNA]</scope>
    <source>
        <strain evidence="1 2">E3</strain>
    </source>
</reference>
<comment type="caution">
    <text evidence="1">The sequence shown here is derived from an EMBL/GenBank/DDBJ whole genome shotgun (WGS) entry which is preliminary data.</text>
</comment>
<dbReference type="EMBL" id="PRLG01000005">
    <property type="protein sequence ID" value="PYY30803.1"/>
    <property type="molecule type" value="Genomic_DNA"/>
</dbReference>